<organism evidence="11 12">
    <name type="scientific">Candidatus Methanomassiliicoccus intestinalis</name>
    <dbReference type="NCBI Taxonomy" id="1406512"/>
    <lineage>
        <taxon>Archaea</taxon>
        <taxon>Methanobacteriati</taxon>
        <taxon>Thermoplasmatota</taxon>
        <taxon>Thermoplasmata</taxon>
        <taxon>Methanomassiliicoccales</taxon>
        <taxon>Methanomassiliicoccaceae</taxon>
        <taxon>Methanomassiliicoccus</taxon>
    </lineage>
</organism>
<evidence type="ECO:0000256" key="1">
    <source>
        <dbReference type="ARBA" id="ARBA00004777"/>
    </source>
</evidence>
<keyword evidence="8" id="KW-0028">Amino-acid biosynthesis</keyword>
<keyword evidence="8" id="KW-0658">Purine biosynthesis</keyword>
<dbReference type="Pfam" id="PF02882">
    <property type="entry name" value="THF_DHG_CYH_C"/>
    <property type="match status" value="1"/>
</dbReference>
<dbReference type="UniPathway" id="UPA00193"/>
<dbReference type="EC" id="3.5.4.9" evidence="8"/>
<dbReference type="GO" id="GO:0000105">
    <property type="term" value="P:L-histidine biosynthetic process"/>
    <property type="evidence" value="ECO:0007669"/>
    <property type="project" value="UniProtKB-KW"/>
</dbReference>
<evidence type="ECO:0000256" key="2">
    <source>
        <dbReference type="ARBA" id="ARBA00022563"/>
    </source>
</evidence>
<dbReference type="InterPro" id="IPR046346">
    <property type="entry name" value="Aminoacid_DH-like_N_sf"/>
</dbReference>
<dbReference type="AlphaFoldDB" id="A0A8J8TEI7"/>
<dbReference type="InterPro" id="IPR000672">
    <property type="entry name" value="THF_DH/CycHdrlase"/>
</dbReference>
<evidence type="ECO:0000256" key="5">
    <source>
        <dbReference type="ARBA" id="ARBA00023002"/>
    </source>
</evidence>
<keyword evidence="8" id="KW-0368">Histidine biosynthesis</keyword>
<reference evidence="11" key="1">
    <citation type="submission" date="2016-03" db="EMBL/GenBank/DDBJ databases">
        <authorList>
            <person name="Borrel G."/>
            <person name="Mccann A."/>
            <person name="O'Toole P.W."/>
        </authorList>
    </citation>
    <scope>NUCLEOTIDE SEQUENCE</scope>
    <source>
        <strain evidence="11">183</strain>
    </source>
</reference>
<comment type="pathway">
    <text evidence="1 8">One-carbon metabolism; tetrahydrofolate interconversion.</text>
</comment>
<evidence type="ECO:0000256" key="6">
    <source>
        <dbReference type="ARBA" id="ARBA00023268"/>
    </source>
</evidence>
<evidence type="ECO:0000313" key="11">
    <source>
        <dbReference type="EMBL" id="TQS81637.1"/>
    </source>
</evidence>
<dbReference type="EC" id="1.5.1.5" evidence="8"/>
<evidence type="ECO:0000256" key="3">
    <source>
        <dbReference type="ARBA" id="ARBA00022801"/>
    </source>
</evidence>
<protein>
    <recommendedName>
        <fullName evidence="8">Bifunctional protein FolD</fullName>
    </recommendedName>
    <domain>
        <recommendedName>
            <fullName evidence="8">Methylenetetrahydrofolate dehydrogenase</fullName>
            <ecNumber evidence="8">1.5.1.5</ecNumber>
        </recommendedName>
    </domain>
    <domain>
        <recommendedName>
            <fullName evidence="8">Methenyltetrahydrofolate cyclohydrolase</fullName>
            <ecNumber evidence="8">3.5.4.9</ecNumber>
        </recommendedName>
    </domain>
</protein>
<dbReference type="FunFam" id="3.40.50.10860:FF:000001">
    <property type="entry name" value="Bifunctional protein FolD"/>
    <property type="match status" value="1"/>
</dbReference>
<dbReference type="PRINTS" id="PR00085">
    <property type="entry name" value="THFDHDRGNASE"/>
</dbReference>
<comment type="function">
    <text evidence="8">Catalyzes the oxidation of 5,10-methylenetetrahydrofolate to 5,10-methenyltetrahydrofolate and then the hydrolysis of 5,10-methenyltetrahydrofolate to 10-formyltetrahydrofolate.</text>
</comment>
<dbReference type="GO" id="GO:0009086">
    <property type="term" value="P:methionine biosynthetic process"/>
    <property type="evidence" value="ECO:0007669"/>
    <property type="project" value="UniProtKB-KW"/>
</dbReference>
<comment type="similarity">
    <text evidence="8">Belongs to the tetrahydrofolate dehydrogenase/cyclohydrolase family.</text>
</comment>
<feature type="binding site" evidence="8">
    <location>
        <begin position="165"/>
        <end position="167"/>
    </location>
    <ligand>
        <name>NADP(+)</name>
        <dbReference type="ChEBI" id="CHEBI:58349"/>
    </ligand>
</feature>
<dbReference type="GO" id="GO:0004477">
    <property type="term" value="F:methenyltetrahydrofolate cyclohydrolase activity"/>
    <property type="evidence" value="ECO:0007669"/>
    <property type="project" value="UniProtKB-UniRule"/>
</dbReference>
<dbReference type="FunFam" id="3.40.50.720:FF:000189">
    <property type="entry name" value="Bifunctional protein FolD"/>
    <property type="match status" value="1"/>
</dbReference>
<dbReference type="PANTHER" id="PTHR48099">
    <property type="entry name" value="C-1-TETRAHYDROFOLATE SYNTHASE, CYTOPLASMIC-RELATED"/>
    <property type="match status" value="1"/>
</dbReference>
<dbReference type="PROSITE" id="PS00767">
    <property type="entry name" value="THF_DHG_CYH_2"/>
    <property type="match status" value="1"/>
</dbReference>
<dbReference type="SUPFAM" id="SSF53223">
    <property type="entry name" value="Aminoacid dehydrogenase-like, N-terminal domain"/>
    <property type="match status" value="1"/>
</dbReference>
<dbReference type="Proteomes" id="UP000752814">
    <property type="component" value="Unassembled WGS sequence"/>
</dbReference>
<evidence type="ECO:0000256" key="4">
    <source>
        <dbReference type="ARBA" id="ARBA00022857"/>
    </source>
</evidence>
<keyword evidence="6 8" id="KW-0511">Multifunctional enzyme</keyword>
<dbReference type="EMBL" id="LVVT01000022">
    <property type="protein sequence ID" value="TQS81637.1"/>
    <property type="molecule type" value="Genomic_DNA"/>
</dbReference>
<dbReference type="HAMAP" id="MF_01576">
    <property type="entry name" value="THF_DHG_CYH"/>
    <property type="match status" value="1"/>
</dbReference>
<accession>A0A8J8TEI7</accession>
<comment type="subunit">
    <text evidence="8">Homodimer.</text>
</comment>
<comment type="catalytic activity">
    <reaction evidence="7 8">
        <text>(6R)-5,10-methenyltetrahydrofolate + H2O = (6R)-10-formyltetrahydrofolate + H(+)</text>
        <dbReference type="Rhea" id="RHEA:23700"/>
        <dbReference type="ChEBI" id="CHEBI:15377"/>
        <dbReference type="ChEBI" id="CHEBI:15378"/>
        <dbReference type="ChEBI" id="CHEBI:57455"/>
        <dbReference type="ChEBI" id="CHEBI:195366"/>
        <dbReference type="EC" id="3.5.4.9"/>
    </reaction>
</comment>
<dbReference type="PROSITE" id="PS00766">
    <property type="entry name" value="THF_DHG_CYH_1"/>
    <property type="match status" value="1"/>
</dbReference>
<dbReference type="InterPro" id="IPR020631">
    <property type="entry name" value="THF_DH/CycHdrlase_NAD-bd_dom"/>
</dbReference>
<dbReference type="Pfam" id="PF00763">
    <property type="entry name" value="THF_DHG_CYH"/>
    <property type="match status" value="1"/>
</dbReference>
<feature type="domain" description="Tetrahydrofolate dehydrogenase/cyclohydrolase catalytic" evidence="9">
    <location>
        <begin position="6"/>
        <end position="120"/>
    </location>
</feature>
<keyword evidence="4 8" id="KW-0521">NADP</keyword>
<dbReference type="GO" id="GO:0004488">
    <property type="term" value="F:methylenetetrahydrofolate dehydrogenase (NADP+) activity"/>
    <property type="evidence" value="ECO:0007669"/>
    <property type="project" value="UniProtKB-UniRule"/>
</dbReference>
<dbReference type="InterPro" id="IPR036291">
    <property type="entry name" value="NAD(P)-bd_dom_sf"/>
</dbReference>
<proteinExistence type="inferred from homology"/>
<feature type="domain" description="Tetrahydrofolate dehydrogenase/cyclohydrolase NAD(P)-binding" evidence="10">
    <location>
        <begin position="139"/>
        <end position="290"/>
    </location>
</feature>
<name>A0A8J8TEI7_9ARCH</name>
<dbReference type="InterPro" id="IPR020867">
    <property type="entry name" value="THF_DH/CycHdrlase_CS"/>
</dbReference>
<evidence type="ECO:0000259" key="9">
    <source>
        <dbReference type="Pfam" id="PF00763"/>
    </source>
</evidence>
<dbReference type="SUPFAM" id="SSF51735">
    <property type="entry name" value="NAD(P)-binding Rossmann-fold domains"/>
    <property type="match status" value="1"/>
</dbReference>
<comment type="caution">
    <text evidence="8">Lacks conserved residue(s) required for the propagation of feature annotation.</text>
</comment>
<evidence type="ECO:0000256" key="7">
    <source>
        <dbReference type="ARBA" id="ARBA00036357"/>
    </source>
</evidence>
<gene>
    <name evidence="8" type="primary">folD</name>
    <name evidence="11" type="ORF">A3207_04345</name>
</gene>
<dbReference type="GO" id="GO:0005829">
    <property type="term" value="C:cytosol"/>
    <property type="evidence" value="ECO:0007669"/>
    <property type="project" value="TreeGrafter"/>
</dbReference>
<sequence>MDAQIISGKEISEQIREELRKKVAYLKDRGITPGLGVVLVGEDPASKIYVNNKIKACEDLGLKSKAVILPAEVTEDELLKKVDELNADPEIHAFLVQLPLPKHIDENKVINRIDPHKDADAFHPFNVGRMLIGDPIFMPATPHGIQEMLVRSGNDPAGKHVVIIGRSNIVGKPVAAILMQKGKGANATVTVCHSRTSNLQEIVKTGDIVVAAIGSPRFITKDMIKEGAVVIDVGTNRVEDATAKKGYRLVGDVDFENVKEVASAITPVPGGVGPMTIVMLMKNAISAAYKANNLEM</sequence>
<dbReference type="GO" id="GO:0006164">
    <property type="term" value="P:purine nucleotide biosynthetic process"/>
    <property type="evidence" value="ECO:0007669"/>
    <property type="project" value="UniProtKB-KW"/>
</dbReference>
<dbReference type="CDD" id="cd01080">
    <property type="entry name" value="NAD_bind_m-THF_DH_Cyclohyd"/>
    <property type="match status" value="1"/>
</dbReference>
<feature type="binding site" evidence="8">
    <location>
        <position position="235"/>
    </location>
    <ligand>
        <name>NADP(+)</name>
        <dbReference type="ChEBI" id="CHEBI:58349"/>
    </ligand>
</feature>
<keyword evidence="8" id="KW-0486">Methionine biosynthesis</keyword>
<dbReference type="GO" id="GO:0035999">
    <property type="term" value="P:tetrahydrofolate interconversion"/>
    <property type="evidence" value="ECO:0007669"/>
    <property type="project" value="UniProtKB-UniRule"/>
</dbReference>
<dbReference type="Gene3D" id="3.40.50.10860">
    <property type="entry name" value="Leucine Dehydrogenase, chain A, domain 1"/>
    <property type="match status" value="1"/>
</dbReference>
<evidence type="ECO:0000256" key="8">
    <source>
        <dbReference type="HAMAP-Rule" id="MF_01576"/>
    </source>
</evidence>
<comment type="caution">
    <text evidence="11">The sequence shown here is derived from an EMBL/GenBank/DDBJ whole genome shotgun (WGS) entry which is preliminary data.</text>
</comment>
<dbReference type="PANTHER" id="PTHR48099:SF5">
    <property type="entry name" value="C-1-TETRAHYDROFOLATE SYNTHASE, CYTOPLASMIC"/>
    <property type="match status" value="1"/>
</dbReference>
<evidence type="ECO:0000259" key="10">
    <source>
        <dbReference type="Pfam" id="PF02882"/>
    </source>
</evidence>
<dbReference type="InterPro" id="IPR020630">
    <property type="entry name" value="THF_DH/CycHdrlase_cat_dom"/>
</dbReference>
<comment type="catalytic activity">
    <reaction evidence="8">
        <text>(6R)-5,10-methylene-5,6,7,8-tetrahydrofolate + NADP(+) = (6R)-5,10-methenyltetrahydrofolate + NADPH</text>
        <dbReference type="Rhea" id="RHEA:22812"/>
        <dbReference type="ChEBI" id="CHEBI:15636"/>
        <dbReference type="ChEBI" id="CHEBI:57455"/>
        <dbReference type="ChEBI" id="CHEBI:57783"/>
        <dbReference type="ChEBI" id="CHEBI:58349"/>
        <dbReference type="EC" id="1.5.1.5"/>
    </reaction>
</comment>
<keyword evidence="5 8" id="KW-0560">Oxidoreductase</keyword>
<keyword evidence="2 8" id="KW-0554">One-carbon metabolism</keyword>
<dbReference type="RefSeq" id="WP_400195029.1">
    <property type="nucleotide sequence ID" value="NZ_CAYAYE010000010.1"/>
</dbReference>
<dbReference type="Gene3D" id="3.40.50.720">
    <property type="entry name" value="NAD(P)-binding Rossmann-like Domain"/>
    <property type="match status" value="1"/>
</dbReference>
<keyword evidence="3 8" id="KW-0378">Hydrolase</keyword>
<evidence type="ECO:0000313" key="12">
    <source>
        <dbReference type="Proteomes" id="UP000752814"/>
    </source>
</evidence>